<dbReference type="Proteomes" id="UP000489351">
    <property type="component" value="Unassembled WGS sequence"/>
</dbReference>
<feature type="signal peptide" evidence="1">
    <location>
        <begin position="1"/>
        <end position="23"/>
    </location>
</feature>
<dbReference type="RefSeq" id="WP_149997817.1">
    <property type="nucleotide sequence ID" value="NZ_CP041698.1"/>
</dbReference>
<dbReference type="EMBL" id="WUBZ01000148">
    <property type="protein sequence ID" value="MWV55378.1"/>
    <property type="molecule type" value="Genomic_DNA"/>
</dbReference>
<feature type="chain" id="PRO_5045853376" evidence="1">
    <location>
        <begin position="24"/>
        <end position="112"/>
    </location>
</feature>
<accession>A0ABW9UQP2</accession>
<evidence type="ECO:0000313" key="3">
    <source>
        <dbReference type="Proteomes" id="UP000489351"/>
    </source>
</evidence>
<sequence length="112" mass="11390">MKSLKWIGLGMVALCMTAPTVHADETDPGNNFVMASDQGQAYLIYGNLVQATSNASQTVSGLTVNVYNNAESGSATSNQSNASMTSSVGVAYGSGVVQINNSASAMAVGGNY</sequence>
<keyword evidence="1" id="KW-0732">Signal</keyword>
<proteinExistence type="predicted"/>
<evidence type="ECO:0000256" key="1">
    <source>
        <dbReference type="SAM" id="SignalP"/>
    </source>
</evidence>
<keyword evidence="3" id="KW-1185">Reference proteome</keyword>
<organism evidence="2 3">
    <name type="scientific">Chlorobium phaeovibrioides</name>
    <dbReference type="NCBI Taxonomy" id="1094"/>
    <lineage>
        <taxon>Bacteria</taxon>
        <taxon>Pseudomonadati</taxon>
        <taxon>Chlorobiota</taxon>
        <taxon>Chlorobiia</taxon>
        <taxon>Chlorobiales</taxon>
        <taxon>Chlorobiaceae</taxon>
        <taxon>Chlorobium/Pelodictyon group</taxon>
        <taxon>Chlorobium</taxon>
    </lineage>
</organism>
<evidence type="ECO:0000313" key="2">
    <source>
        <dbReference type="EMBL" id="MWV55378.1"/>
    </source>
</evidence>
<gene>
    <name evidence="2" type="ORF">GJ685_10035</name>
</gene>
<protein>
    <submittedName>
        <fullName evidence="2">Uncharacterized protein</fullName>
    </submittedName>
</protein>
<name>A0ABW9UQP2_CHLPH</name>
<reference evidence="2 3" key="1">
    <citation type="submission" date="2019-11" db="EMBL/GenBank/DDBJ databases">
        <title>Green- and brown-colored morphotypes of Chlorobia in the stratified aquatic ecosystems of Kandalaksha Gulf (White Sea): A model for study of the accessory genome evolution.</title>
        <authorList>
            <person name="Grouzdev D.S."/>
        </authorList>
    </citation>
    <scope>NUCLEOTIDE SEQUENCE [LARGE SCALE GENOMIC DNA]</scope>
    <source>
        <strain evidence="2 3">ZM</strain>
    </source>
</reference>
<comment type="caution">
    <text evidence="2">The sequence shown here is derived from an EMBL/GenBank/DDBJ whole genome shotgun (WGS) entry which is preliminary data.</text>
</comment>